<dbReference type="Proteomes" id="UP000257109">
    <property type="component" value="Unassembled WGS sequence"/>
</dbReference>
<accession>A0A371GTC5</accession>
<organism evidence="1 2">
    <name type="scientific">Mucuna pruriens</name>
    <name type="common">Velvet bean</name>
    <name type="synonym">Dolichos pruriens</name>
    <dbReference type="NCBI Taxonomy" id="157652"/>
    <lineage>
        <taxon>Eukaryota</taxon>
        <taxon>Viridiplantae</taxon>
        <taxon>Streptophyta</taxon>
        <taxon>Embryophyta</taxon>
        <taxon>Tracheophyta</taxon>
        <taxon>Spermatophyta</taxon>
        <taxon>Magnoliopsida</taxon>
        <taxon>eudicotyledons</taxon>
        <taxon>Gunneridae</taxon>
        <taxon>Pentapetalae</taxon>
        <taxon>rosids</taxon>
        <taxon>fabids</taxon>
        <taxon>Fabales</taxon>
        <taxon>Fabaceae</taxon>
        <taxon>Papilionoideae</taxon>
        <taxon>50 kb inversion clade</taxon>
        <taxon>NPAAA clade</taxon>
        <taxon>indigoferoid/millettioid clade</taxon>
        <taxon>Phaseoleae</taxon>
        <taxon>Mucuna</taxon>
    </lineage>
</organism>
<proteinExistence type="predicted"/>
<dbReference type="OrthoDB" id="101614at2759"/>
<evidence type="ECO:0000313" key="2">
    <source>
        <dbReference type="Proteomes" id="UP000257109"/>
    </source>
</evidence>
<evidence type="ECO:0000313" key="1">
    <source>
        <dbReference type="EMBL" id="RDX93797.1"/>
    </source>
</evidence>
<dbReference type="InterPro" id="IPR012337">
    <property type="entry name" value="RNaseH-like_sf"/>
</dbReference>
<sequence>MGHVKAQTLADFIMELTPVGLPTVEDGEWFLSVDGSSNQTESRAGIILEGPNNVLIKLATTYEALLASMRLARELEAKKLTTKSDSKLVIRQVLGASNKDYNHFQKIHPFTRTTDQNVRADLLSKLASTQKRGQQKLVTHESLSTPTVDK</sequence>
<evidence type="ECO:0008006" key="3">
    <source>
        <dbReference type="Google" id="ProtNLM"/>
    </source>
</evidence>
<dbReference type="Gene3D" id="3.30.420.10">
    <property type="entry name" value="Ribonuclease H-like superfamily/Ribonuclease H"/>
    <property type="match status" value="1"/>
</dbReference>
<protein>
    <recommendedName>
        <fullName evidence="3">RNase H type-1 domain-containing protein</fullName>
    </recommendedName>
</protein>
<feature type="non-terminal residue" evidence="1">
    <location>
        <position position="1"/>
    </location>
</feature>
<dbReference type="InterPro" id="IPR036397">
    <property type="entry name" value="RNaseH_sf"/>
</dbReference>
<keyword evidence="2" id="KW-1185">Reference proteome</keyword>
<dbReference type="PANTHER" id="PTHR46387:SF45">
    <property type="entry name" value="ENDOGENOUS RETROVIRUS GROUP K MEMBER 8 POL PROTEIN-LIKE"/>
    <property type="match status" value="1"/>
</dbReference>
<dbReference type="GO" id="GO:0003676">
    <property type="term" value="F:nucleic acid binding"/>
    <property type="evidence" value="ECO:0007669"/>
    <property type="project" value="InterPro"/>
</dbReference>
<dbReference type="SUPFAM" id="SSF53098">
    <property type="entry name" value="Ribonuclease H-like"/>
    <property type="match status" value="1"/>
</dbReference>
<dbReference type="PANTHER" id="PTHR46387">
    <property type="entry name" value="POLYNUCLEOTIDYL TRANSFERASE, RIBONUCLEASE H-LIKE SUPERFAMILY PROTEIN"/>
    <property type="match status" value="1"/>
</dbReference>
<reference evidence="1" key="1">
    <citation type="submission" date="2018-05" db="EMBL/GenBank/DDBJ databases">
        <title>Draft genome of Mucuna pruriens seed.</title>
        <authorList>
            <person name="Nnadi N.E."/>
            <person name="Vos R."/>
            <person name="Hasami M.H."/>
            <person name="Devisetty U.K."/>
            <person name="Aguiy J.C."/>
        </authorList>
    </citation>
    <scope>NUCLEOTIDE SEQUENCE [LARGE SCALE GENOMIC DNA]</scope>
    <source>
        <strain evidence="1">JCA_2017</strain>
    </source>
</reference>
<comment type="caution">
    <text evidence="1">The sequence shown here is derived from an EMBL/GenBank/DDBJ whole genome shotgun (WGS) entry which is preliminary data.</text>
</comment>
<name>A0A371GTC5_MUCPR</name>
<gene>
    <name evidence="1" type="ORF">CR513_23885</name>
</gene>
<dbReference type="AlphaFoldDB" id="A0A371GTC5"/>
<dbReference type="EMBL" id="QJKJ01004526">
    <property type="protein sequence ID" value="RDX93797.1"/>
    <property type="molecule type" value="Genomic_DNA"/>
</dbReference>